<dbReference type="InterPro" id="IPR012338">
    <property type="entry name" value="Beta-lactam/transpept-like"/>
</dbReference>
<keyword evidence="6" id="KW-1185">Reference proteome</keyword>
<protein>
    <submittedName>
        <fullName evidence="5">Serine hydrolase</fullName>
    </submittedName>
</protein>
<dbReference type="Gene3D" id="3.40.710.10">
    <property type="entry name" value="DD-peptidase/beta-lactamase superfamily"/>
    <property type="match status" value="1"/>
</dbReference>
<evidence type="ECO:0000259" key="3">
    <source>
        <dbReference type="Pfam" id="PF00144"/>
    </source>
</evidence>
<dbReference type="Proteomes" id="UP001460072">
    <property type="component" value="Unassembled WGS sequence"/>
</dbReference>
<feature type="domain" description="Secretion system C-terminal sorting" evidence="4">
    <location>
        <begin position="423"/>
        <end position="490"/>
    </location>
</feature>
<evidence type="ECO:0000313" key="6">
    <source>
        <dbReference type="Proteomes" id="UP001460072"/>
    </source>
</evidence>
<feature type="signal peptide" evidence="2">
    <location>
        <begin position="1"/>
        <end position="19"/>
    </location>
</feature>
<evidence type="ECO:0000256" key="2">
    <source>
        <dbReference type="SAM" id="SignalP"/>
    </source>
</evidence>
<gene>
    <name evidence="5" type="ORF">WFZ85_15380</name>
</gene>
<dbReference type="NCBIfam" id="TIGR04183">
    <property type="entry name" value="Por_Secre_tail"/>
    <property type="match status" value="1"/>
</dbReference>
<dbReference type="GO" id="GO:0016787">
    <property type="term" value="F:hydrolase activity"/>
    <property type="evidence" value="ECO:0007669"/>
    <property type="project" value="UniProtKB-KW"/>
</dbReference>
<feature type="domain" description="Beta-lactamase-related" evidence="3">
    <location>
        <begin position="46"/>
        <end position="321"/>
    </location>
</feature>
<dbReference type="EMBL" id="JBCGDO010000040">
    <property type="protein sequence ID" value="MEM0543986.1"/>
    <property type="molecule type" value="Genomic_DNA"/>
</dbReference>
<keyword evidence="1 2" id="KW-0732">Signal</keyword>
<dbReference type="PANTHER" id="PTHR43283">
    <property type="entry name" value="BETA-LACTAMASE-RELATED"/>
    <property type="match status" value="1"/>
</dbReference>
<dbReference type="InterPro" id="IPR026444">
    <property type="entry name" value="Secre_tail"/>
</dbReference>
<organism evidence="5 6">
    <name type="scientific">Flavobacterium aureirubrum</name>
    <dbReference type="NCBI Taxonomy" id="3133147"/>
    <lineage>
        <taxon>Bacteria</taxon>
        <taxon>Pseudomonadati</taxon>
        <taxon>Bacteroidota</taxon>
        <taxon>Flavobacteriia</taxon>
        <taxon>Flavobacteriales</taxon>
        <taxon>Flavobacteriaceae</taxon>
        <taxon>Flavobacterium</taxon>
    </lineage>
</organism>
<sequence>MKKIIIICFIALQSSNLKAQFNFTPITQLLTDSIGVIGQAGQNCGFMIVQGDSVIYEQYWGTWNSNTYQPIASGSKMPSMALIMRLIDEGFLSPNDTVQNFLPSFSGKPVITLHQLMNHTSGLPGNSSYISNNNLTLQQAVDSIGLNTPMTSYPPGTAFQYGGVSMHVAGRMAEIATGMSWDSLFQQKIALPLGMTNTDYIGLGATTNFRIAGGVGTTMPDFSKLLIMLLQYGSINNSQVIDSLSVKMMQSDQTNGVPLIGTPYSNDPLRQNLRYGYGVWVEQETNGETTQYGSQGAFGFTPWIDRCRNIACVFFVRKSLSTIQPTHNQLRNLVEQIIPIKLQQPTITLNGNQLQSSYQNGNQWFLNDTLLIGETNQFINPTQSGNYSVKYTSEEGCEIFSNEFNHIVLGISDILNENKILFYPNPANTILFIKTEDNSLSQYQIYNSIGQVMKQGKLTENCVDVSGLPKGIYFIQLNVKNGQMLNSKFIKE</sequence>
<dbReference type="SUPFAM" id="SSF56601">
    <property type="entry name" value="beta-lactamase/transpeptidase-like"/>
    <property type="match status" value="1"/>
</dbReference>
<proteinExistence type="predicted"/>
<accession>A0ABU9N965</accession>
<dbReference type="PANTHER" id="PTHR43283:SF3">
    <property type="entry name" value="BETA-LACTAMASE FAMILY PROTEIN (AFU_ORTHOLOGUE AFUA_5G07500)"/>
    <property type="match status" value="1"/>
</dbReference>
<dbReference type="RefSeq" id="WP_342697152.1">
    <property type="nucleotide sequence ID" value="NZ_JBCGDO010000040.1"/>
</dbReference>
<comment type="caution">
    <text evidence="5">The sequence shown here is derived from an EMBL/GenBank/DDBJ whole genome shotgun (WGS) entry which is preliminary data.</text>
</comment>
<dbReference type="InterPro" id="IPR001466">
    <property type="entry name" value="Beta-lactam-related"/>
</dbReference>
<evidence type="ECO:0000313" key="5">
    <source>
        <dbReference type="EMBL" id="MEM0543986.1"/>
    </source>
</evidence>
<reference evidence="5 6" key="1">
    <citation type="submission" date="2024-03" db="EMBL/GenBank/DDBJ databases">
        <title>Two novel species of the genus Flavobacterium exhibiting potentially degradation of complex polysaccharides.</title>
        <authorList>
            <person name="Lian X."/>
        </authorList>
    </citation>
    <scope>NUCLEOTIDE SEQUENCE [LARGE SCALE GENOMIC DNA]</scope>
    <source>
        <strain evidence="6">j3</strain>
    </source>
</reference>
<evidence type="ECO:0000259" key="4">
    <source>
        <dbReference type="Pfam" id="PF18962"/>
    </source>
</evidence>
<name>A0ABU9N965_9FLAO</name>
<dbReference type="Pfam" id="PF18962">
    <property type="entry name" value="Por_Secre_tail"/>
    <property type="match status" value="1"/>
</dbReference>
<keyword evidence="5" id="KW-0378">Hydrolase</keyword>
<dbReference type="Pfam" id="PF00144">
    <property type="entry name" value="Beta-lactamase"/>
    <property type="match status" value="1"/>
</dbReference>
<feature type="chain" id="PRO_5046867653" evidence="2">
    <location>
        <begin position="20"/>
        <end position="492"/>
    </location>
</feature>
<evidence type="ECO:0000256" key="1">
    <source>
        <dbReference type="ARBA" id="ARBA00022729"/>
    </source>
</evidence>
<dbReference type="InterPro" id="IPR050789">
    <property type="entry name" value="Diverse_Enzym_Activities"/>
</dbReference>